<feature type="non-terminal residue" evidence="1">
    <location>
        <position position="1"/>
    </location>
</feature>
<protein>
    <submittedName>
        <fullName evidence="1">Uncharacterized protein</fullName>
    </submittedName>
</protein>
<accession>A0A382QE17</accession>
<organism evidence="1">
    <name type="scientific">marine metagenome</name>
    <dbReference type="NCBI Taxonomy" id="408172"/>
    <lineage>
        <taxon>unclassified sequences</taxon>
        <taxon>metagenomes</taxon>
        <taxon>ecological metagenomes</taxon>
    </lineage>
</organism>
<evidence type="ECO:0000313" key="1">
    <source>
        <dbReference type="EMBL" id="SVC83188.1"/>
    </source>
</evidence>
<proteinExistence type="predicted"/>
<dbReference type="AlphaFoldDB" id="A0A382QE17"/>
<sequence length="41" mass="4810">VRMRLNLQMKTGQKLNGFCLLDLRMEIATRMSRLWESNAIA</sequence>
<reference evidence="1" key="1">
    <citation type="submission" date="2018-05" db="EMBL/GenBank/DDBJ databases">
        <authorList>
            <person name="Lanie J.A."/>
            <person name="Ng W.-L."/>
            <person name="Kazmierczak K.M."/>
            <person name="Andrzejewski T.M."/>
            <person name="Davidsen T.M."/>
            <person name="Wayne K.J."/>
            <person name="Tettelin H."/>
            <person name="Glass J.I."/>
            <person name="Rusch D."/>
            <person name="Podicherti R."/>
            <person name="Tsui H.-C.T."/>
            <person name="Winkler M.E."/>
        </authorList>
    </citation>
    <scope>NUCLEOTIDE SEQUENCE</scope>
</reference>
<gene>
    <name evidence="1" type="ORF">METZ01_LOCUS336042</name>
</gene>
<feature type="non-terminal residue" evidence="1">
    <location>
        <position position="41"/>
    </location>
</feature>
<name>A0A382QE17_9ZZZZ</name>
<dbReference type="EMBL" id="UINC01113520">
    <property type="protein sequence ID" value="SVC83188.1"/>
    <property type="molecule type" value="Genomic_DNA"/>
</dbReference>